<keyword evidence="1" id="KW-0175">Coiled coil</keyword>
<dbReference type="GO" id="GO:0004523">
    <property type="term" value="F:RNA-DNA hybrid ribonuclease activity"/>
    <property type="evidence" value="ECO:0007669"/>
    <property type="project" value="InterPro"/>
</dbReference>
<feature type="domain" description="RNase H type-1" evidence="3">
    <location>
        <begin position="2416"/>
        <end position="2581"/>
    </location>
</feature>
<reference evidence="4" key="1">
    <citation type="submission" date="2022-10" db="EMBL/GenBank/DDBJ databases">
        <authorList>
            <person name="Chen Y."/>
            <person name="Dougan E. K."/>
            <person name="Chan C."/>
            <person name="Rhodes N."/>
            <person name="Thang M."/>
        </authorList>
    </citation>
    <scope>NUCLEOTIDE SEQUENCE</scope>
</reference>
<name>A0A9P1CHT8_9DINO</name>
<dbReference type="InterPro" id="IPR012337">
    <property type="entry name" value="RNaseH-like_sf"/>
</dbReference>
<feature type="coiled-coil region" evidence="1">
    <location>
        <begin position="1113"/>
        <end position="1140"/>
    </location>
</feature>
<keyword evidence="6" id="KW-1185">Reference proteome</keyword>
<gene>
    <name evidence="4" type="ORF">C1SCF055_LOCUS19347</name>
</gene>
<dbReference type="GO" id="GO:0003964">
    <property type="term" value="F:RNA-directed DNA polymerase activity"/>
    <property type="evidence" value="ECO:0007669"/>
    <property type="project" value="UniProtKB-KW"/>
</dbReference>
<dbReference type="InterPro" id="IPR044730">
    <property type="entry name" value="RNase_H-like_dom_plant"/>
</dbReference>
<protein>
    <submittedName>
        <fullName evidence="5">LINE-1 reverse transcriptase-like</fullName>
    </submittedName>
</protein>
<proteinExistence type="predicted"/>
<evidence type="ECO:0000259" key="3">
    <source>
        <dbReference type="PROSITE" id="PS50879"/>
    </source>
</evidence>
<dbReference type="Gene3D" id="3.30.420.10">
    <property type="entry name" value="Ribonuclease H-like superfamily/Ribonuclease H"/>
    <property type="match status" value="1"/>
</dbReference>
<keyword evidence="5" id="KW-0695">RNA-directed DNA polymerase</keyword>
<sequence>MPVPDWPKSPGLCIRDIMPYIRQWPAEDLRELLLTEGEAHQFTLDGSNLRRYVMQPDGKLPTCLHSWGSQASECPCGCRLSGFSDTLVRQRGIYAQLIQVTREDGTPWYRHVHPCELALMNAMPPPLAWLQADRPSLRLSLCAIGQLASPLQSLWIGANVMQRIHNILDFPPVCPKALLSEFKSRLVACSKDMYPGLSTTPMPVNNWVQLIHLDGTSVHIQVSPETTFAELCQAELALTQQHLDGSWCDATTRTQLDANDPIAGRCIRVLPDVESQVDALDFTHDPSLEAQLSDDVAEALADVPSGPVAVWVRKSASPDEVISSAAGPIPDAMHGLKHLTCTQLAAMLPPLVSDVAYCQVLRQSMVLGSARLGVLANEETAMADDELTLHIRACLKLSGRDGIQLLDPLLALGWLRAGDIDKVRLWLSQFPTLTSIVSAVLVSDHWIPVMWSVGLAEVQVTIWEHADTDIESLCPLHGLICSAWNRPMFSVACTRRVFGRQGCSAAVVAFLASKLLSKDLPKNEQELMDLHTDLKCSFAAALHDVECVPKPWCWGFGVPDVVDLATAILQTHGVPAAQAPLRAKLVVQTLGKQEVQKALNGNAPWKSLKALANMQTPHLQLVLPDELHAQNLGKQPAKPKKAVGSSKKLLPTKPADLDPSKLVIAPATFRAGDDDPVGQLPLASVGPLATGIALATLTEAQQFLNAGSLLTNQGLALLIVNPPNEIQTPLQWSSIRFAARCSMNQEPMLLPGILVQLGQKTVYPYRAKDTPAIASAEVACARITVYQDQWEGDWEDFATRPVKQILGFLPCLHTCRQGSTCTCKGWHPQDSCPHEALLGVFRRQFLTEAGRPVKWDKASHFAVMIRYAKKLEEQVLGTSGVHGIFVEPKTEDGLKPNDAFQVVWLPHLDFAEASHKARCEVHCIGLARAGKRYGLRVATDHFQQVFRSIKPDAVYLAPGSRRTFVCGPWPFGSDRKGIAKILLSSGWESRPLQPLHHVPGGLMWSIQALTEPPCNVLPMQHGQVVITSQDDQPSQTAGTIDIVGQARTVQMCRNAEPPGADPWLVHDPWSKAVSSMPSQPAAPPATNVLHEMEQRLEQSLLAKIQATPEPMEVDCQEQRMQALEMQVQQLSTRQGQLEATVTDHHAQNTAQVQSLQQQMLAQFDVQSKQMSHMLSDQMPFKAILTLFLMMLMVRVGEARVPGPDVDTPWSLGICNPSGLQGKQAIVNQIKADILAISESHLSKAGTRQLSSSLHSMRSQYKHVLTGAPMAPRSTSSDAGQYGGVAFTSKVPCRTMAIPWPPDLYETGRVSFGSFYTSASWVSGGVIYGYPEGKLHHNARARTSAILDFAFAQLSQLPGPKFLCGDWNHTMDVLDVVPQLHGAGWIEVQDLFALRTGAAVSMTCKGVSRKDFMFLSPELARSFLDLSICHETFADHAILCASFAGGVCHVERFVWPCPQPVPWSQVDELQQPVSFDAPNDPTAQYADLWSTKECLAAKALPDVWVPAMKGRGQQTKPRRRLHTQAPLKASRVHEVQPAFFGFSSLHAKQFRQLRRLQNFCRWAENKSAVGTANVEHGIGLWNSILRASGFSPSFSAWWPHRRYVCPADPVDVPQFCPSLAVASQIFEAVLAEVRLLESRLSQAKAAHRRYQHDHDRHLVFRDVARPSAAPVETLIHEVHTTVQEVDASESAVVLTEPATVDANMPLWISGHAHEVIHAEYDKVWLSTVDHIQANDKAVQRQEIGDLRAIFQAFHEQWQQRWCRHDQVPFTHWDAVVGLARRVFRPVPVPHLQVDVPLLCAETHRKKKRSATGLDGVSRDDLVQADAHTLQSLVNMYQRAECDGSWPAQLLAGKVHSLAKTESASTAGQYRPITVFGLPYRVWSSIQSRHLLEWAEHWVDDSVFGNRRGRQASDLWHFLLQQIEQAYASNTPLCGVSADLEKCFNCIPRYPALCLAVLAGTPHQVTTAWAGALSGMCRHFKVRDSFSDGFLTSTGLAEGCGLSVFGMLLVDHMFSCWMRLQAPSISTLSYVDDWQCYTWDPDFAVRQLGLVESFAAMLDLTVDRKKTFGWSTHAGVRAQLRDSGLSVCHQARELGGHFGVSKQVTNRTIQQRLDALEDFWPKLAQSRARHHAKVFMLRAVAWPRGLHAIPSAPLGASVWTRLRRRAVKALGWQKPGVNSHVLLGLVECGVDPQYLALLWTCRSVRGNFPSDFGSTLLAPVARGLLDLPPASLTSIALDRLQHVGLSVSWSGQVSDRFGSFCLHTSNPAEVEVRLQWAWAQVVASKVAHRAEFDGLGRVDLASTRKALRKLGPDDQALYRLGLSGGLFTESYKAKWTDQDDQCQWCGSRDSLQHRYWECPQHQDLRDLHAPQAQHLQKWIPPALALRGWALQSPTHEAWLTTLLQIPAEAPPPFQPLNPGILNHVFTDGSCLWQSDVRFRLASWAVLLACPVSSTWNLGSSVVLCAAALSGLCQTAFRAELFAVAYILHWAARQGAPVCVWTDCLGVVNRYNLTFWGSRKINLHGANADLWVWIAQSVAILGRDFIQIRKVPAHRTLQSARNSRELWMFYNNSLVDRAARLANQARPQVFWQQWESHVAAATAANGIFQQVSALQLAVAQRQVRHGQPHEVMEPAPEPKQTRQFEPCFALKGWNGQPLPKLARLFGGDHADRVAKWFLSRLTMGADAQVVWVSMAQLYLDYQLCWGNPGPIRVNNVWVDTATRPYIAAEVYPFRTRVRWFKQLVKAMVKEAGILTSFQQCRPQSTAIQTFVPSMSVPWSEHALREVDVWLLGRLGAPCTRAAGSLATLPIAAQSSRMAL</sequence>
<dbReference type="Pfam" id="PF00078">
    <property type="entry name" value="RVT_1"/>
    <property type="match status" value="1"/>
</dbReference>
<dbReference type="InterPro" id="IPR000477">
    <property type="entry name" value="RT_dom"/>
</dbReference>
<dbReference type="OrthoDB" id="447571at2759"/>
<organism evidence="4">
    <name type="scientific">Cladocopium goreaui</name>
    <dbReference type="NCBI Taxonomy" id="2562237"/>
    <lineage>
        <taxon>Eukaryota</taxon>
        <taxon>Sar</taxon>
        <taxon>Alveolata</taxon>
        <taxon>Dinophyceae</taxon>
        <taxon>Suessiales</taxon>
        <taxon>Symbiodiniaceae</taxon>
        <taxon>Cladocopium</taxon>
    </lineage>
</organism>
<dbReference type="GO" id="GO:0003676">
    <property type="term" value="F:nucleic acid binding"/>
    <property type="evidence" value="ECO:0007669"/>
    <property type="project" value="InterPro"/>
</dbReference>
<dbReference type="InterPro" id="IPR036397">
    <property type="entry name" value="RNaseH_sf"/>
</dbReference>
<dbReference type="CDD" id="cd06222">
    <property type="entry name" value="RNase_H_like"/>
    <property type="match status" value="1"/>
</dbReference>
<evidence type="ECO:0000313" key="4">
    <source>
        <dbReference type="EMBL" id="CAI3992522.1"/>
    </source>
</evidence>
<evidence type="ECO:0000256" key="2">
    <source>
        <dbReference type="SAM" id="MobiDB-lite"/>
    </source>
</evidence>
<evidence type="ECO:0000313" key="6">
    <source>
        <dbReference type="Proteomes" id="UP001152797"/>
    </source>
</evidence>
<evidence type="ECO:0000256" key="1">
    <source>
        <dbReference type="SAM" id="Coils"/>
    </source>
</evidence>
<reference evidence="5 6" key="2">
    <citation type="submission" date="2024-05" db="EMBL/GenBank/DDBJ databases">
        <authorList>
            <person name="Chen Y."/>
            <person name="Shah S."/>
            <person name="Dougan E. K."/>
            <person name="Thang M."/>
            <person name="Chan C."/>
        </authorList>
    </citation>
    <scope>NUCLEOTIDE SEQUENCE [LARGE SCALE GENOMIC DNA]</scope>
</reference>
<dbReference type="PROSITE" id="PS50879">
    <property type="entry name" value="RNASE_H_1"/>
    <property type="match status" value="1"/>
</dbReference>
<dbReference type="Proteomes" id="UP001152797">
    <property type="component" value="Unassembled WGS sequence"/>
</dbReference>
<dbReference type="Gene3D" id="3.60.10.10">
    <property type="entry name" value="Endonuclease/exonuclease/phosphatase"/>
    <property type="match status" value="1"/>
</dbReference>
<dbReference type="EMBL" id="CAMXCT010001724">
    <property type="protein sequence ID" value="CAI3992522.1"/>
    <property type="molecule type" value="Genomic_DNA"/>
</dbReference>
<dbReference type="InterPro" id="IPR036691">
    <property type="entry name" value="Endo/exonu/phosph_ase_sf"/>
</dbReference>
<evidence type="ECO:0000313" key="5">
    <source>
        <dbReference type="EMBL" id="CAL4779834.1"/>
    </source>
</evidence>
<dbReference type="SUPFAM" id="SSF56219">
    <property type="entry name" value="DNase I-like"/>
    <property type="match status" value="1"/>
</dbReference>
<feature type="region of interest" description="Disordered" evidence="2">
    <location>
        <begin position="633"/>
        <end position="654"/>
    </location>
</feature>
<comment type="caution">
    <text evidence="4">The sequence shown here is derived from an EMBL/GenBank/DDBJ whole genome shotgun (WGS) entry which is preliminary data.</text>
</comment>
<keyword evidence="5" id="KW-0548">Nucleotidyltransferase</keyword>
<keyword evidence="5" id="KW-0808">Transferase</keyword>
<dbReference type="InterPro" id="IPR002156">
    <property type="entry name" value="RNaseH_domain"/>
</dbReference>
<dbReference type="EMBL" id="CAMXCT030001724">
    <property type="protein sequence ID" value="CAL4779834.1"/>
    <property type="molecule type" value="Genomic_DNA"/>
</dbReference>
<dbReference type="SUPFAM" id="SSF53098">
    <property type="entry name" value="Ribonuclease H-like"/>
    <property type="match status" value="1"/>
</dbReference>
<dbReference type="EMBL" id="CAMXCT020001724">
    <property type="protein sequence ID" value="CAL1145897.1"/>
    <property type="molecule type" value="Genomic_DNA"/>
</dbReference>
<accession>A0A9P1CHT8</accession>